<dbReference type="EMBL" id="JBHTBH010000002">
    <property type="protein sequence ID" value="MFC7327158.1"/>
    <property type="molecule type" value="Genomic_DNA"/>
</dbReference>
<comment type="caution">
    <text evidence="3">The sequence shown here is derived from an EMBL/GenBank/DDBJ whole genome shotgun (WGS) entry which is preliminary data.</text>
</comment>
<dbReference type="RefSeq" id="WP_379869337.1">
    <property type="nucleotide sequence ID" value="NZ_JBHTBH010000002.1"/>
</dbReference>
<evidence type="ECO:0000259" key="2">
    <source>
        <dbReference type="Pfam" id="PF00248"/>
    </source>
</evidence>
<evidence type="ECO:0000313" key="4">
    <source>
        <dbReference type="Proteomes" id="UP001596540"/>
    </source>
</evidence>
<sequence length="321" mass="34775">MTDMTYRRLGNSGLSVSVVGLGANNFGGRLDEAATRTVVDAALDVGVNLIDTADVYGGTASEEYLGSALRGRRDRVVLATKFGARTRIDGTPEWEALGSRRYVRTAVERSLRRLRTDYIDLYQFHFPDPATPIEETLSALTDLVREGKVRYIGSSNRTAWQIADAEWVSRANGLASFVSAQNEYSLLDRRAENELLPAAEHFGIGVLPYFPLASGLLTGKYRRGQAAPENSRYRVNRMEGRLTDARFDAVERLTAFAGERGLSLLDVAISGLAAQPAVASVIAGATSPEQVRANAAAGRWEPGEEDLAALDAIVPRGTLVP</sequence>
<evidence type="ECO:0000313" key="3">
    <source>
        <dbReference type="EMBL" id="MFC7327158.1"/>
    </source>
</evidence>
<dbReference type="Gene3D" id="3.20.20.100">
    <property type="entry name" value="NADP-dependent oxidoreductase domain"/>
    <property type="match status" value="1"/>
</dbReference>
<dbReference type="PANTHER" id="PTHR43364:SF4">
    <property type="entry name" value="NAD(P)-LINKED OXIDOREDUCTASE SUPERFAMILY PROTEIN"/>
    <property type="match status" value="1"/>
</dbReference>
<evidence type="ECO:0000256" key="1">
    <source>
        <dbReference type="ARBA" id="ARBA00023002"/>
    </source>
</evidence>
<name>A0ABW2KD16_9ACTN</name>
<gene>
    <name evidence="3" type="ORF">ACFQRF_05335</name>
</gene>
<reference evidence="4" key="1">
    <citation type="journal article" date="2019" name="Int. J. Syst. Evol. Microbiol.">
        <title>The Global Catalogue of Microorganisms (GCM) 10K type strain sequencing project: providing services to taxonomists for standard genome sequencing and annotation.</title>
        <authorList>
            <consortium name="The Broad Institute Genomics Platform"/>
            <consortium name="The Broad Institute Genome Sequencing Center for Infectious Disease"/>
            <person name="Wu L."/>
            <person name="Ma J."/>
        </authorList>
    </citation>
    <scope>NUCLEOTIDE SEQUENCE [LARGE SCALE GENOMIC DNA]</scope>
    <source>
        <strain evidence="4">CGMCC 4.7382</strain>
    </source>
</reference>
<accession>A0ABW2KD16</accession>
<proteinExistence type="predicted"/>
<dbReference type="SUPFAM" id="SSF51430">
    <property type="entry name" value="NAD(P)-linked oxidoreductase"/>
    <property type="match status" value="1"/>
</dbReference>
<dbReference type="Proteomes" id="UP001596540">
    <property type="component" value="Unassembled WGS sequence"/>
</dbReference>
<dbReference type="InterPro" id="IPR036812">
    <property type="entry name" value="NAD(P)_OxRdtase_dom_sf"/>
</dbReference>
<keyword evidence="4" id="KW-1185">Reference proteome</keyword>
<dbReference type="PANTHER" id="PTHR43364">
    <property type="entry name" value="NADH-SPECIFIC METHYLGLYOXAL REDUCTASE-RELATED"/>
    <property type="match status" value="1"/>
</dbReference>
<feature type="domain" description="NADP-dependent oxidoreductase" evidence="2">
    <location>
        <begin position="19"/>
        <end position="313"/>
    </location>
</feature>
<organism evidence="3 4">
    <name type="scientific">Marinactinospora rubrisoli</name>
    <dbReference type="NCBI Taxonomy" id="2715399"/>
    <lineage>
        <taxon>Bacteria</taxon>
        <taxon>Bacillati</taxon>
        <taxon>Actinomycetota</taxon>
        <taxon>Actinomycetes</taxon>
        <taxon>Streptosporangiales</taxon>
        <taxon>Nocardiopsidaceae</taxon>
        <taxon>Marinactinospora</taxon>
    </lineage>
</organism>
<protein>
    <submittedName>
        <fullName evidence="3">Aldo/keto reductase</fullName>
    </submittedName>
</protein>
<dbReference type="InterPro" id="IPR023210">
    <property type="entry name" value="NADP_OxRdtase_dom"/>
</dbReference>
<keyword evidence="1" id="KW-0560">Oxidoreductase</keyword>
<dbReference type="Pfam" id="PF00248">
    <property type="entry name" value="Aldo_ket_red"/>
    <property type="match status" value="1"/>
</dbReference>
<dbReference type="InterPro" id="IPR050523">
    <property type="entry name" value="AKR_Detox_Biosynth"/>
</dbReference>